<feature type="compositionally biased region" description="Pro residues" evidence="2">
    <location>
        <begin position="1101"/>
        <end position="1113"/>
    </location>
</feature>
<keyword evidence="1" id="KW-0175">Coiled coil</keyword>
<evidence type="ECO:0000259" key="3">
    <source>
        <dbReference type="Pfam" id="PF20155"/>
    </source>
</evidence>
<evidence type="ECO:0000313" key="4">
    <source>
        <dbReference type="EMBL" id="SDD23028.1"/>
    </source>
</evidence>
<keyword evidence="5" id="KW-1185">Reference proteome</keyword>
<reference evidence="4 5" key="1">
    <citation type="submission" date="2016-10" db="EMBL/GenBank/DDBJ databases">
        <authorList>
            <person name="de Groot N.N."/>
        </authorList>
    </citation>
    <scope>NUCLEOTIDE SEQUENCE [LARGE SCALE GENOMIC DNA]</scope>
    <source>
        <strain evidence="4 5">DSM 16957</strain>
    </source>
</reference>
<dbReference type="Pfam" id="PF20155">
    <property type="entry name" value="TMP_3"/>
    <property type="match status" value="1"/>
</dbReference>
<feature type="region of interest" description="Disordered" evidence="2">
    <location>
        <begin position="1096"/>
        <end position="1122"/>
    </location>
</feature>
<sequence length="1352" mass="146131">MAKRISVLVALDGADEGLKRAINSAERSLGDLASSAKTAGDKAAAGMAEVKAGMSAFGDQIARAKTQLLAFLTINWAAGQVQELVQIADAWNMMSARLSLATAGQREYLTAQRELFAVAQRIGVPIQETATLYGKLQQAVRQLGGEQRQAIELTESISQALRISGASASESQSALLQFGQALSAGVLRGEEFNSVVENSPRLAKALADGLDVPIGRLRKLAEEGRLTADVVIDALMSQKDVLAAEYTQLPQTVSAAFTRLSNAFGQWISRVDESTGFTKKLAEALTWLADNLDTVMAWLTRVAEIGLGVLIYRMIPALIIAWQTAGAAAVTAATTTSAAWAAANLSLTNAIATVGKLRAAFAVLAAAIIGWEIGTWLREKFAVVRVAGVAMVEVLMKSIEFLQYQWESFAAIFTGDTMAEATARHEARLAQMNQIFRDMYADAQQGSEAAQGAMNTAASAAEEIAKRLEAVRQGTQEAVGRGIEAVHVAVEKLKARLGEVEQAAGAASGTVNDATAKMAEAYKGFTALVEANLQQQVTAVKARFAQEQAELQTTRTTERERIVESTKNLSEALTQQATLRQQASTQTLQLIDAETSARREAAMRQGQTEQERMANVQRVENDILATKRQTLVQALNEYRQHIDALNAEVNRHLAEVQRIEEAKRQLTMSTEERIREIRRQGMSEYEATEDRKRQITELQQKAREALAQGEFEQARQLAQKAMDLAVQVANTQSAEAKRGEQARQQAEQSATQIAQLQAQAREASARKEFETANSLMQQAGELRAQLAAKAREADQQIAQGKDGVRQSIDRIREAEEILNRALDAEAQAHRSAADAARSARNEIQRTLSDTESQIDSITAKLRDGLTLTINADTERLDQALDRLDAALEEKEYLLKIQADLQQAEQTLREYEQRLKDGQTLPVNADFTQAQEALDRLKAYANESAQFELKVSTEKAQAAVTNVERQIGALSQLQTESRHLVQHNADAARAEVMSLAGMHTTSTHTIYVTKVETNATGGLVGRGLPRFARGGSVAPPAVASLFPRMAGGKVPGSGDADTVPRTLDAGAFVIRKAAVRKYGIAALARLTKVARFASGGPAGISPEPPPPPSAPNRAPPERPKRNRSVVEALKLVELGYQGMMSYASALSRSGGAAISPLFKMNTERNYGRQASVDKRYLEPLLGIKTLTGLEGGMVEGIKRRWRSAMAQALLVGKDLERDLITYMESLEGQFFARGGIASSDTVPALLTPGEFVVNRATVSKFGVGFFEAINGMKAPTQALAARTLRSVQGFATGGLVKPTGAGVQRPSLLGEHAPTRTVRVELAAGTHKVAATIDERDEARLLRVLSAARTRTL</sequence>
<gene>
    <name evidence="4" type="ORF">SAMN04488509_101835</name>
</gene>
<name>A0A1G6T1W7_9GAMM</name>
<proteinExistence type="predicted"/>
<evidence type="ECO:0000256" key="2">
    <source>
        <dbReference type="SAM" id="MobiDB-lite"/>
    </source>
</evidence>
<evidence type="ECO:0000256" key="1">
    <source>
        <dbReference type="SAM" id="Coils"/>
    </source>
</evidence>
<dbReference type="Proteomes" id="UP000199603">
    <property type="component" value="Unassembled WGS sequence"/>
</dbReference>
<protein>
    <submittedName>
        <fullName evidence="4">Tape measure domain-containing protein</fullName>
    </submittedName>
</protein>
<feature type="coiled-coil region" evidence="1">
    <location>
        <begin position="628"/>
        <end position="708"/>
    </location>
</feature>
<accession>A0A1G6T1W7</accession>
<feature type="domain" description="Tape measure protein N-terminal" evidence="3">
    <location>
        <begin position="82"/>
        <end position="273"/>
    </location>
</feature>
<dbReference type="STRING" id="265719.SAMN04488509_101835"/>
<dbReference type="InterPro" id="IPR013491">
    <property type="entry name" value="Tape_meas_N"/>
</dbReference>
<dbReference type="RefSeq" id="WP_091239170.1">
    <property type="nucleotide sequence ID" value="NZ_FNAG01000001.1"/>
</dbReference>
<dbReference type="NCBIfam" id="TIGR02675">
    <property type="entry name" value="tape_meas_nterm"/>
    <property type="match status" value="1"/>
</dbReference>
<organism evidence="4 5">
    <name type="scientific">Aquimonas voraii</name>
    <dbReference type="NCBI Taxonomy" id="265719"/>
    <lineage>
        <taxon>Bacteria</taxon>
        <taxon>Pseudomonadati</taxon>
        <taxon>Pseudomonadota</taxon>
        <taxon>Gammaproteobacteria</taxon>
        <taxon>Lysobacterales</taxon>
        <taxon>Lysobacteraceae</taxon>
        <taxon>Aquimonas</taxon>
    </lineage>
</organism>
<dbReference type="EMBL" id="FNAG01000001">
    <property type="protein sequence ID" value="SDD23028.1"/>
    <property type="molecule type" value="Genomic_DNA"/>
</dbReference>
<evidence type="ECO:0000313" key="5">
    <source>
        <dbReference type="Proteomes" id="UP000199603"/>
    </source>
</evidence>
<dbReference type="OrthoDB" id="6058417at2"/>
<feature type="coiled-coil region" evidence="1">
    <location>
        <begin position="739"/>
        <end position="949"/>
    </location>
</feature>